<dbReference type="InterPro" id="IPR029060">
    <property type="entry name" value="PIN-like_dom_sf"/>
</dbReference>
<feature type="region of interest" description="Disordered" evidence="1">
    <location>
        <begin position="442"/>
        <end position="512"/>
    </location>
</feature>
<dbReference type="SUPFAM" id="SSF88723">
    <property type="entry name" value="PIN domain-like"/>
    <property type="match status" value="1"/>
</dbReference>
<feature type="region of interest" description="Disordered" evidence="1">
    <location>
        <begin position="533"/>
        <end position="578"/>
    </location>
</feature>
<feature type="compositionally biased region" description="Acidic residues" evidence="1">
    <location>
        <begin position="778"/>
        <end position="788"/>
    </location>
</feature>
<feature type="compositionally biased region" description="Basic and acidic residues" evidence="1">
    <location>
        <begin position="569"/>
        <end position="578"/>
    </location>
</feature>
<dbReference type="EMBL" id="JAAAHW010006352">
    <property type="protein sequence ID" value="KAF9962823.1"/>
    <property type="molecule type" value="Genomic_DNA"/>
</dbReference>
<reference evidence="2" key="1">
    <citation type="journal article" date="2020" name="Fungal Divers.">
        <title>Resolving the Mortierellaceae phylogeny through synthesis of multi-gene phylogenetics and phylogenomics.</title>
        <authorList>
            <person name="Vandepol N."/>
            <person name="Liber J."/>
            <person name="Desiro A."/>
            <person name="Na H."/>
            <person name="Kennedy M."/>
            <person name="Barry K."/>
            <person name="Grigoriev I.V."/>
            <person name="Miller A.N."/>
            <person name="O'Donnell K."/>
            <person name="Stajich J.E."/>
            <person name="Bonito G."/>
        </authorList>
    </citation>
    <scope>NUCLEOTIDE SEQUENCE</scope>
    <source>
        <strain evidence="2">MES-2147</strain>
    </source>
</reference>
<evidence type="ECO:0000313" key="2">
    <source>
        <dbReference type="EMBL" id="KAF9962823.1"/>
    </source>
</evidence>
<feature type="compositionally biased region" description="Basic residues" evidence="1">
    <location>
        <begin position="469"/>
        <end position="487"/>
    </location>
</feature>
<accession>A0A9P6J822</accession>
<organism evidence="2 3">
    <name type="scientific">Modicella reniformis</name>
    <dbReference type="NCBI Taxonomy" id="1440133"/>
    <lineage>
        <taxon>Eukaryota</taxon>
        <taxon>Fungi</taxon>
        <taxon>Fungi incertae sedis</taxon>
        <taxon>Mucoromycota</taxon>
        <taxon>Mortierellomycotina</taxon>
        <taxon>Mortierellomycetes</taxon>
        <taxon>Mortierellales</taxon>
        <taxon>Mortierellaceae</taxon>
        <taxon>Modicella</taxon>
    </lineage>
</organism>
<feature type="compositionally biased region" description="Low complexity" evidence="1">
    <location>
        <begin position="558"/>
        <end position="568"/>
    </location>
</feature>
<dbReference type="OrthoDB" id="2448216at2759"/>
<evidence type="ECO:0000256" key="1">
    <source>
        <dbReference type="SAM" id="MobiDB-lite"/>
    </source>
</evidence>
<comment type="caution">
    <text evidence="2">The sequence shown here is derived from an EMBL/GenBank/DDBJ whole genome shotgun (WGS) entry which is preliminary data.</text>
</comment>
<dbReference type="Proteomes" id="UP000749646">
    <property type="component" value="Unassembled WGS sequence"/>
</dbReference>
<dbReference type="Gene3D" id="3.40.50.1010">
    <property type="entry name" value="5'-nuclease"/>
    <property type="match status" value="1"/>
</dbReference>
<feature type="region of interest" description="Disordered" evidence="1">
    <location>
        <begin position="88"/>
        <end position="114"/>
    </location>
</feature>
<keyword evidence="3" id="KW-1185">Reference proteome</keyword>
<gene>
    <name evidence="2" type="ORF">BGZ65_007773</name>
</gene>
<proteinExistence type="predicted"/>
<feature type="region of interest" description="Disordered" evidence="1">
    <location>
        <begin position="770"/>
        <end position="789"/>
    </location>
</feature>
<evidence type="ECO:0000313" key="3">
    <source>
        <dbReference type="Proteomes" id="UP000749646"/>
    </source>
</evidence>
<name>A0A9P6J822_9FUNG</name>
<dbReference type="AlphaFoldDB" id="A0A9P6J822"/>
<feature type="compositionally biased region" description="Low complexity" evidence="1">
    <location>
        <begin position="442"/>
        <end position="458"/>
    </location>
</feature>
<protein>
    <submittedName>
        <fullName evidence="2">Uncharacterized protein</fullName>
    </submittedName>
</protein>
<sequence>MGVAGLAKIVKVTEGTLTNLKLKTVHIDFLSMYFSFIQSHCFRVTSITIAKETRSSTASTATTLSATASTAMTLSALSATTLSASTSSTSTISVPTEGSSSRKRRATSVDSLSLPTKRMKVPSDVLTDIRQNTDHPALFIGSDGHITPHSPEQNPRSFRYAARTLDQMMERSFDKATTTIHCDGMPSVQKSQERSRRKEYLNKHLKELTSRVEGLSIKKGAPTSLYKKCRTLYRAPAAALDEILEELLRLGWRVCRCPFQADTHIGDLCRKDPDNENIAVITKDTDLLVYEGVHSVTMPIGRAHELTTFNKADVLSSLSLPSARHLLLTAILSTNDYSNSIPWYGVHRNAEIVRDLDLEYVPSSSDAHRVGVITDAISEYLARIEKPHKRTPAHYDNAISAFVECRENWSSSATSSTSTHDQISALIRKLEERKLARRVSLSSEIESRQSSSILQQQEPPQANHERQQCRPRNKQRKRKRKRKRRSQRQSAWKRSSFKSRNADKNPRYNPYTIRDVSGASLVKDDICKDLTVSVQRPKRASTSETRTEPKKVPRRTTSSSNSSNNSSSDNKREKSDAKVQKNLFDKTFKTVTMTMGSLTCCIRRATSLDKEHAEQVSKHLDKAVHTSSRARIMVFKALENYIYLKVARDPVGENSSVSTALDPLDLILDPTHGTTIVRNLIALVMNGGRDGGGGTTPKAPQAVAAKEIAKNIYQELCLVLPGLGAVNPEDIPLGVPRMEMAVNIHSAILTHFRRLPGLIISKMKKIGRSPETVPTLGADDDDPDDEEDSKFAAGHISTWWQHIMSLPPEVRPAFTPTAGFGDTFMLFSESALIPILWGGSEKKINSHPTRSILEAKVCTRKEAEDLAKSNYGELLRRLFVGDRTTIRNDPSKRQTSYGRQATTMRYLATKAPNAFGQDALQAYRNSLSAFYKARNEAIARGTLCTVSLPTLPRGDVEGKYVLSNYLVTNGLQAYLLGLDITKPHRSQKTRVGIQELERRFPDRQSIISTFGSNYNDCAVIGVDPGEVISASFCGLDPRNPNQVTNLHIKRGALYSPTLAHRRAMEQLKRRRPTINAQANIAPAIWTQKRSAADVDESVSAGQPCMIELPSIHELEGSLPSSAFETMDTYQMGLKQSFYVLDALTGFYHSKAVKKMNWERRKSLRSEMDWAVHGALQVIRTSSSSDAGAQRPSLIVYGNGRFNTRTKMASLHESFKGYFYMKVSCAWLMAIVSILDCSDLTSLHRIDKIGYESRP</sequence>